<dbReference type="PANTHER" id="PTHR46375">
    <property type="entry name" value="KELCH REPEAT AND BTB DOMAIN-CONTAINING PROTEIN 13-RELATED"/>
    <property type="match status" value="1"/>
</dbReference>
<dbReference type="InterPro" id="IPR015915">
    <property type="entry name" value="Kelch-typ_b-propeller"/>
</dbReference>
<dbReference type="SMART" id="SM00612">
    <property type="entry name" value="Kelch"/>
    <property type="match status" value="5"/>
</dbReference>
<dbReference type="AlphaFoldDB" id="A0AAE9Z5I1"/>
<protein>
    <recommendedName>
        <fullName evidence="3">Galactose oxidase</fullName>
    </recommendedName>
</protein>
<dbReference type="InterPro" id="IPR011043">
    <property type="entry name" value="Gal_Oxase/kelch_b-propeller"/>
</dbReference>
<name>A0AAE9Z5I1_9GAMM</name>
<evidence type="ECO:0000313" key="1">
    <source>
        <dbReference type="EMBL" id="WDE06652.1"/>
    </source>
</evidence>
<dbReference type="Pfam" id="PF24681">
    <property type="entry name" value="Kelch_KLHDC2_KLHL20_DRC7"/>
    <property type="match status" value="1"/>
</dbReference>
<organism evidence="1 2">
    <name type="scientific">Thalassomonas viridans</name>
    <dbReference type="NCBI Taxonomy" id="137584"/>
    <lineage>
        <taxon>Bacteria</taxon>
        <taxon>Pseudomonadati</taxon>
        <taxon>Pseudomonadota</taxon>
        <taxon>Gammaproteobacteria</taxon>
        <taxon>Alteromonadales</taxon>
        <taxon>Colwelliaceae</taxon>
        <taxon>Thalassomonas</taxon>
    </lineage>
</organism>
<evidence type="ECO:0000313" key="2">
    <source>
        <dbReference type="Proteomes" id="UP000032352"/>
    </source>
</evidence>
<dbReference type="InterPro" id="IPR052392">
    <property type="entry name" value="Kelch-BTB_domain-containing"/>
</dbReference>
<accession>A0AAE9Z5I1</accession>
<reference evidence="1 2" key="2">
    <citation type="journal article" date="2022" name="Mar. Drugs">
        <title>Bioassay-Guided Fractionation Leads to the Detection of Cholic Acid Generated by the Rare Thalassomonas sp.</title>
        <authorList>
            <person name="Pheiffer F."/>
            <person name="Schneider Y.K."/>
            <person name="Hansen E.H."/>
            <person name="Andersen J.H."/>
            <person name="Isaksson J."/>
            <person name="Busche T."/>
            <person name="R C."/>
            <person name="Kalinowski J."/>
            <person name="Zyl L.V."/>
            <person name="Trindade M."/>
        </authorList>
    </citation>
    <scope>NUCLEOTIDE SEQUENCE [LARGE SCALE GENOMIC DNA]</scope>
    <source>
        <strain evidence="1 2">XOM25</strain>
    </source>
</reference>
<gene>
    <name evidence="1" type="ORF">SG34_007025</name>
</gene>
<keyword evidence="2" id="KW-1185">Reference proteome</keyword>
<evidence type="ECO:0008006" key="3">
    <source>
        <dbReference type="Google" id="ProtNLM"/>
    </source>
</evidence>
<dbReference type="Proteomes" id="UP000032352">
    <property type="component" value="Chromosome"/>
</dbReference>
<dbReference type="PROSITE" id="PS51257">
    <property type="entry name" value="PROKAR_LIPOPROTEIN"/>
    <property type="match status" value="1"/>
</dbReference>
<dbReference type="RefSeq" id="WP_044837255.1">
    <property type="nucleotide sequence ID" value="NZ_CP059733.1"/>
</dbReference>
<sequence length="358" mass="38575">MKVTSFPVNMFIGLFIACGSGLFTDVQAKQSSYSWASEQSLATPIQEIYPSVFDNEIYVTGGFVPAENPVFFGLSPSLETFIFNPKTKLWRPGTQLPQARHHLGLVSNSKYLYGIGGFAGEKGKAWQIKDTVYRMPKNSDKWSPGPKLPVPLAESVYASVNNNIHVIGGKTISEKTGRNVDTNKHFVLVDNKRWVEAAPPSIVRNSAASAVLAGKIYVFGGRTAGAKPDTKPDNKQFAEVYDVSLDKWHPIKPLPVASAGLSAAVLNGKIIVTGGEAFGPNGNWKTGKAYSQAWSYDPATDAWTEISSMPSARHGHGAVSLNNKVYIIGGAAKVGPQETLASTIVLTEKKKSGSDRSK</sequence>
<reference evidence="1 2" key="1">
    <citation type="journal article" date="2015" name="Genome Announc.">
        <title>Draft Genome Sequences of Marine Isolates of Thalassomonas viridans and Thalassomonas actiniarum.</title>
        <authorList>
            <person name="Olonade I."/>
            <person name="van Zyl L.J."/>
            <person name="Trindade M."/>
        </authorList>
    </citation>
    <scope>NUCLEOTIDE SEQUENCE [LARGE SCALE GENOMIC DNA]</scope>
    <source>
        <strain evidence="1 2">XOM25</strain>
    </source>
</reference>
<dbReference type="KEGG" id="tvd:SG34_007025"/>
<dbReference type="PANTHER" id="PTHR46375:SF3">
    <property type="entry name" value="KELCH REPEAT AND BTB DOMAIN-CONTAINING PROTEIN 13"/>
    <property type="match status" value="1"/>
</dbReference>
<dbReference type="InterPro" id="IPR006652">
    <property type="entry name" value="Kelch_1"/>
</dbReference>
<dbReference type="EMBL" id="CP059733">
    <property type="protein sequence ID" value="WDE06652.1"/>
    <property type="molecule type" value="Genomic_DNA"/>
</dbReference>
<proteinExistence type="predicted"/>
<dbReference type="Gene3D" id="2.120.10.80">
    <property type="entry name" value="Kelch-type beta propeller"/>
    <property type="match status" value="2"/>
</dbReference>
<dbReference type="SUPFAM" id="SSF50965">
    <property type="entry name" value="Galactose oxidase, central domain"/>
    <property type="match status" value="1"/>
</dbReference>